<feature type="chain" id="PRO_5042570318" description="Tle cognate immunity protein 4 C-terminal domain-containing protein" evidence="1">
    <location>
        <begin position="22"/>
        <end position="358"/>
    </location>
</feature>
<feature type="domain" description="Tle cognate immunity protein 4 C-terminal" evidence="2">
    <location>
        <begin position="202"/>
        <end position="356"/>
    </location>
</feature>
<evidence type="ECO:0000259" key="3">
    <source>
        <dbReference type="Pfam" id="PF18443"/>
    </source>
</evidence>
<dbReference type="PROSITE" id="PS51257">
    <property type="entry name" value="PROKAR_LIPOPROTEIN"/>
    <property type="match status" value="1"/>
</dbReference>
<dbReference type="AlphaFoldDB" id="A0AAI9I2F6"/>
<evidence type="ECO:0000256" key="1">
    <source>
        <dbReference type="SAM" id="SignalP"/>
    </source>
</evidence>
<feature type="domain" description="Tle cognate immunity protein 4 N-terminal" evidence="3">
    <location>
        <begin position="48"/>
        <end position="198"/>
    </location>
</feature>
<comment type="caution">
    <text evidence="4">The sequence shown here is derived from an EMBL/GenBank/DDBJ whole genome shotgun (WGS) entry which is preliminary data.</text>
</comment>
<proteinExistence type="predicted"/>
<evidence type="ECO:0008006" key="5">
    <source>
        <dbReference type="Google" id="ProtNLM"/>
    </source>
</evidence>
<keyword evidence="1" id="KW-0732">Signal</keyword>
<dbReference type="InterPro" id="IPR040761">
    <property type="entry name" value="Tli4_N"/>
</dbReference>
<evidence type="ECO:0000259" key="2">
    <source>
        <dbReference type="Pfam" id="PF18426"/>
    </source>
</evidence>
<gene>
    <name evidence="4" type="ORF">JRA39_003677</name>
</gene>
<accession>A0AAI9I2F6</accession>
<feature type="signal peptide" evidence="1">
    <location>
        <begin position="1"/>
        <end position="21"/>
    </location>
</feature>
<evidence type="ECO:0000313" key="4">
    <source>
        <dbReference type="EMBL" id="EMP9434559.1"/>
    </source>
</evidence>
<organism evidence="4">
    <name type="scientific">Providencia stuartii</name>
    <dbReference type="NCBI Taxonomy" id="588"/>
    <lineage>
        <taxon>Bacteria</taxon>
        <taxon>Pseudomonadati</taxon>
        <taxon>Pseudomonadota</taxon>
        <taxon>Gammaproteobacteria</taxon>
        <taxon>Enterobacterales</taxon>
        <taxon>Morganellaceae</taxon>
        <taxon>Providencia</taxon>
    </lineage>
</organism>
<name>A0AAI9I2F6_PROST</name>
<sequence length="358" mass="41326">MKKGLVSISGLVLLASLAACSVPNKTYSTSLNEKDSAVINTLFDDAPTYCLGRYTFNYPKSLTQDFSSIIKIDEMTIESQFIYPPSFKQRIELREDELKNKRVIDSSDSPFLKEVIKLDNRVIFDSNENATTPDFGRVLEGHVYIDNVAFIIKTEIRDVSSPKYKNMQIRDQKYNIPISDKPQKLEAMQSLFSRLQGRPKNETPTDKGICIPYGFIRDDGKSHQEEISMVFENPQFYWAVDMDNTIESEKESMLDRADEIKSVLSQYGGKTLRKGNVQFNNVAGEEWLTLGRDPRYDNQSDKFYYFQYYANEKNIGYLHPSVSILMHSSSKVVHYTDDQMVEIWDRVLQSFKIRPNAY</sequence>
<dbReference type="InterPro" id="IPR041290">
    <property type="entry name" value="Tli4_C"/>
</dbReference>
<dbReference type="Pfam" id="PF18426">
    <property type="entry name" value="Tli4_C"/>
    <property type="match status" value="1"/>
</dbReference>
<reference evidence="4" key="1">
    <citation type="submission" date="2024-02" db="EMBL/GenBank/DDBJ databases">
        <authorList>
            <consortium name="Clinical and Environmental Microbiology Branch: Whole genome sequencing antimicrobial resistance pathogens in the healthcare setting"/>
        </authorList>
    </citation>
    <scope>NUCLEOTIDE SEQUENCE</scope>
    <source>
        <strain evidence="4">2020GO-00142</strain>
    </source>
</reference>
<protein>
    <recommendedName>
        <fullName evidence="5">Tle cognate immunity protein 4 C-terminal domain-containing protein</fullName>
    </recommendedName>
</protein>
<dbReference type="EMBL" id="AAZDVE040000040">
    <property type="protein sequence ID" value="EMP9434559.1"/>
    <property type="molecule type" value="Genomic_DNA"/>
</dbReference>
<dbReference type="Pfam" id="PF18443">
    <property type="entry name" value="Tli4_N"/>
    <property type="match status" value="1"/>
</dbReference>